<reference evidence="2" key="1">
    <citation type="submission" date="2022-11" db="UniProtKB">
        <authorList>
            <consortium name="WormBaseParasite"/>
        </authorList>
    </citation>
    <scope>IDENTIFICATION</scope>
</reference>
<proteinExistence type="predicted"/>
<keyword evidence="1" id="KW-1185">Reference proteome</keyword>
<name>A0A914CPU3_9BILA</name>
<dbReference type="InterPro" id="IPR050951">
    <property type="entry name" value="Retrovirus_Pol_polyprotein"/>
</dbReference>
<dbReference type="InterPro" id="IPR043128">
    <property type="entry name" value="Rev_trsase/Diguanyl_cyclase"/>
</dbReference>
<protein>
    <submittedName>
        <fullName evidence="2">Polyprotein</fullName>
    </submittedName>
</protein>
<dbReference type="Proteomes" id="UP000887540">
    <property type="component" value="Unplaced"/>
</dbReference>
<evidence type="ECO:0000313" key="2">
    <source>
        <dbReference type="WBParaSite" id="ACRNAN_scaffold1268.g18699.t1"/>
    </source>
</evidence>
<dbReference type="SUPFAM" id="SSF56672">
    <property type="entry name" value="DNA/RNA polymerases"/>
    <property type="match status" value="1"/>
</dbReference>
<dbReference type="AlphaFoldDB" id="A0A914CPU3"/>
<dbReference type="InterPro" id="IPR043502">
    <property type="entry name" value="DNA/RNA_pol_sf"/>
</dbReference>
<sequence length="179" mass="20113">MEADNGFYKIGTKNDVLPQLFTRNQLEPFDNDFISCEDMPDVETSFSAAVGADSPQALHVLDAITIKKDGTIRLIIARVLISIDNAIAHIDDVLISTPKQDFEAHLNTLRTVFERFREFKLKSRGDKCTFTSSEIIFLGHKITKEGYEPSPTNVKVILNYPTSANALQVKSFYGTIFYT</sequence>
<dbReference type="Gene3D" id="3.30.70.270">
    <property type="match status" value="1"/>
</dbReference>
<organism evidence="1 2">
    <name type="scientific">Acrobeloides nanus</name>
    <dbReference type="NCBI Taxonomy" id="290746"/>
    <lineage>
        <taxon>Eukaryota</taxon>
        <taxon>Metazoa</taxon>
        <taxon>Ecdysozoa</taxon>
        <taxon>Nematoda</taxon>
        <taxon>Chromadorea</taxon>
        <taxon>Rhabditida</taxon>
        <taxon>Tylenchina</taxon>
        <taxon>Cephalobomorpha</taxon>
        <taxon>Cephaloboidea</taxon>
        <taxon>Cephalobidae</taxon>
        <taxon>Acrobeloides</taxon>
    </lineage>
</organism>
<dbReference type="WBParaSite" id="ACRNAN_scaffold1268.g18699.t1">
    <property type="protein sequence ID" value="ACRNAN_scaffold1268.g18699.t1"/>
    <property type="gene ID" value="ACRNAN_scaffold1268.g18699"/>
</dbReference>
<accession>A0A914CPU3</accession>
<dbReference type="PANTHER" id="PTHR37984:SF5">
    <property type="entry name" value="PROTEIN NYNRIN-LIKE"/>
    <property type="match status" value="1"/>
</dbReference>
<evidence type="ECO:0000313" key="1">
    <source>
        <dbReference type="Proteomes" id="UP000887540"/>
    </source>
</evidence>
<dbReference type="PANTHER" id="PTHR37984">
    <property type="entry name" value="PROTEIN CBG26694"/>
    <property type="match status" value="1"/>
</dbReference>